<evidence type="ECO:0000313" key="8">
    <source>
        <dbReference type="Proteomes" id="UP000002748"/>
    </source>
</evidence>
<evidence type="ECO:0000256" key="1">
    <source>
        <dbReference type="ARBA" id="ARBA00004604"/>
    </source>
</evidence>
<evidence type="ECO:0000256" key="5">
    <source>
        <dbReference type="ARBA" id="ARBA00032634"/>
    </source>
</evidence>
<dbReference type="GO" id="GO:0000472">
    <property type="term" value="P:endonucleolytic cleavage to generate mature 5'-end of SSU-rRNA from (SSU-rRNA, 5.8S rRNA, LSU-rRNA)"/>
    <property type="evidence" value="ECO:0007669"/>
    <property type="project" value="TreeGrafter"/>
</dbReference>
<feature type="compositionally biased region" description="Basic residues" evidence="6">
    <location>
        <begin position="108"/>
        <end position="117"/>
    </location>
</feature>
<dbReference type="GeneID" id="25986513"/>
<dbReference type="GO" id="GO:0034462">
    <property type="term" value="P:small-subunit processome assembly"/>
    <property type="evidence" value="ECO:0007669"/>
    <property type="project" value="TreeGrafter"/>
</dbReference>
<keyword evidence="3" id="KW-0694">RNA-binding</keyword>
<dbReference type="PANTHER" id="PTHR12311">
    <property type="entry name" value="ACTIVATOR OF BASAL TRANSCRIPTION 1"/>
    <property type="match status" value="1"/>
</dbReference>
<feature type="region of interest" description="Disordered" evidence="6">
    <location>
        <begin position="96"/>
        <end position="117"/>
    </location>
</feature>
<sequence length="267" mass="30292">MPKAVKEKRARTTTEEAASTEAGPSTITPKLPPLYAEGDDEEDNKKKRKSADGSIKKKKKKTPGIVYISRIPPGMTPHKVRHLMEHWGEVGRVFAQPRDAPTGYNPHHEKKKEKRHQSANYTEAWVEYLDKSIAKLAASMMNAQPIGGRPGDKWRDDIWTMKYLSGFKWEMLGEQVAYERNVHQSRLRNEIQRSKTEQNAYLKNVELAHSLKKREEKRAAKAAEGEPVPAPKDNSKAKRAYKQREVVDRAHGLEAKGMDSVLGNIFG</sequence>
<dbReference type="AlphaFoldDB" id="J6EU46"/>
<keyword evidence="4" id="KW-0539">Nucleus</keyword>
<protein>
    <recommendedName>
        <fullName evidence="5">18S rRNA factor 2</fullName>
    </recommendedName>
</protein>
<dbReference type="SUPFAM" id="SSF54928">
    <property type="entry name" value="RNA-binding domain, RBD"/>
    <property type="match status" value="1"/>
</dbReference>
<feature type="compositionally biased region" description="Basic and acidic residues" evidence="6">
    <location>
        <begin position="214"/>
        <end position="224"/>
    </location>
</feature>
<dbReference type="RefSeq" id="XP_014179704.1">
    <property type="nucleotide sequence ID" value="XM_014324229.1"/>
</dbReference>
<feature type="compositionally biased region" description="Basic and acidic residues" evidence="6">
    <location>
        <begin position="1"/>
        <end position="14"/>
    </location>
</feature>
<evidence type="ECO:0000256" key="3">
    <source>
        <dbReference type="ARBA" id="ARBA00022884"/>
    </source>
</evidence>
<dbReference type="PANTHER" id="PTHR12311:SF7">
    <property type="entry name" value="ACTIVATOR OF BASAL TRANSCRIPTION 1"/>
    <property type="match status" value="1"/>
</dbReference>
<reference evidence="7 8" key="1">
    <citation type="journal article" date="2012" name="Eukaryot. Cell">
        <title>Draft genome sequence of CBS 2479, the standard type strain of Trichosporon asahii.</title>
        <authorList>
            <person name="Yang R.Y."/>
            <person name="Li H.T."/>
            <person name="Zhu H."/>
            <person name="Zhou G.P."/>
            <person name="Wang M."/>
            <person name="Wang L."/>
        </authorList>
    </citation>
    <scope>NUCLEOTIDE SEQUENCE [LARGE SCALE GENOMIC DNA]</scope>
    <source>
        <strain evidence="8">ATCC 90039 / CBS 2479 / JCM 2466 / KCTC 7840 / NCYC 2677 / UAMH 7654</strain>
    </source>
</reference>
<dbReference type="GO" id="GO:0000447">
    <property type="term" value="P:endonucleolytic cleavage in ITS1 to separate SSU-rRNA from 5.8S rRNA and LSU-rRNA from tricistronic rRNA transcript (SSU-rRNA, 5.8S rRNA, LSU-rRNA)"/>
    <property type="evidence" value="ECO:0007669"/>
    <property type="project" value="TreeGrafter"/>
</dbReference>
<dbReference type="OrthoDB" id="287393at2759"/>
<dbReference type="InterPro" id="IPR034353">
    <property type="entry name" value="ABT1/ESF2_RRM"/>
</dbReference>
<gene>
    <name evidence="7" type="ORF">A1Q1_03000</name>
</gene>
<dbReference type="VEuPathDB" id="FungiDB:A1Q1_03000"/>
<dbReference type="CDD" id="cd12263">
    <property type="entry name" value="RRM_ABT1_like"/>
    <property type="match status" value="1"/>
</dbReference>
<accession>J6EU46</accession>
<evidence type="ECO:0000313" key="7">
    <source>
        <dbReference type="EMBL" id="EJT48084.1"/>
    </source>
</evidence>
<comment type="similarity">
    <text evidence="2">Belongs to the ESF2/ABP1 family.</text>
</comment>
<dbReference type="HOGENOM" id="CLU_054086_2_2_1"/>
<dbReference type="InterPro" id="IPR039119">
    <property type="entry name" value="ABT1/Esf2"/>
</dbReference>
<comment type="subcellular location">
    <subcellularLocation>
        <location evidence="1">Nucleus</location>
        <location evidence="1">Nucleolus</location>
    </subcellularLocation>
</comment>
<dbReference type="GO" id="GO:0003723">
    <property type="term" value="F:RNA binding"/>
    <property type="evidence" value="ECO:0007669"/>
    <property type="project" value="UniProtKB-KW"/>
</dbReference>
<dbReference type="GO" id="GO:0000480">
    <property type="term" value="P:endonucleolytic cleavage in 5'-ETS of tricistronic rRNA transcript (SSU-rRNA, 5.8S rRNA, LSU-rRNA)"/>
    <property type="evidence" value="ECO:0007669"/>
    <property type="project" value="TreeGrafter"/>
</dbReference>
<dbReference type="Gene3D" id="3.30.70.330">
    <property type="match status" value="1"/>
</dbReference>
<evidence type="ECO:0000256" key="6">
    <source>
        <dbReference type="SAM" id="MobiDB-lite"/>
    </source>
</evidence>
<dbReference type="GO" id="GO:0005730">
    <property type="term" value="C:nucleolus"/>
    <property type="evidence" value="ECO:0007669"/>
    <property type="project" value="UniProtKB-SubCell"/>
</dbReference>
<comment type="caution">
    <text evidence="7">The sequence shown here is derived from an EMBL/GenBank/DDBJ whole genome shotgun (WGS) entry which is preliminary data.</text>
</comment>
<organism evidence="7 8">
    <name type="scientific">Trichosporon asahii var. asahii (strain ATCC 90039 / CBS 2479 / JCM 2466 / KCTC 7840 / NBRC 103889/ NCYC 2677 / UAMH 7654)</name>
    <name type="common">Yeast</name>
    <dbReference type="NCBI Taxonomy" id="1186058"/>
    <lineage>
        <taxon>Eukaryota</taxon>
        <taxon>Fungi</taxon>
        <taxon>Dikarya</taxon>
        <taxon>Basidiomycota</taxon>
        <taxon>Agaricomycotina</taxon>
        <taxon>Tremellomycetes</taxon>
        <taxon>Trichosporonales</taxon>
        <taxon>Trichosporonaceae</taxon>
        <taxon>Trichosporon</taxon>
    </lineage>
</organism>
<proteinExistence type="inferred from homology"/>
<name>J6EU46_TRIAS</name>
<feature type="region of interest" description="Disordered" evidence="6">
    <location>
        <begin position="214"/>
        <end position="245"/>
    </location>
</feature>
<dbReference type="EMBL" id="ALBS01000215">
    <property type="protein sequence ID" value="EJT48084.1"/>
    <property type="molecule type" value="Genomic_DNA"/>
</dbReference>
<dbReference type="KEGG" id="tasa:A1Q1_03000"/>
<evidence type="ECO:0000256" key="4">
    <source>
        <dbReference type="ARBA" id="ARBA00023242"/>
    </source>
</evidence>
<dbReference type="InterPro" id="IPR012677">
    <property type="entry name" value="Nucleotide-bd_a/b_plait_sf"/>
</dbReference>
<feature type="region of interest" description="Disordered" evidence="6">
    <location>
        <begin position="1"/>
        <end position="72"/>
    </location>
</feature>
<dbReference type="Proteomes" id="UP000002748">
    <property type="component" value="Unassembled WGS sequence"/>
</dbReference>
<dbReference type="InterPro" id="IPR035979">
    <property type="entry name" value="RBD_domain_sf"/>
</dbReference>
<evidence type="ECO:0000256" key="2">
    <source>
        <dbReference type="ARBA" id="ARBA00005819"/>
    </source>
</evidence>